<evidence type="ECO:0000313" key="2">
    <source>
        <dbReference type="EMBL" id="OGC15734.1"/>
    </source>
</evidence>
<sequence length="297" mass="32813">MKSAKFAVIFAIFIFIVVFFGILPAVFLDVYRSRAAMGLSLRPIDLLPTVLPVVIILFILPSMIGPIKVLLKTVFSDQELREKGIDGQARILEVIQTGELINYQPVLRLKLEISTSGQPSYIIEDKFMVPQIGLHLVQLGSIIPVKVDPKNPKKVAINAWSFNSSKKNSAQSFQGEPINNQGFNFQNMFQGGMPVNFKNLGAVGNMERGPVVNGKKGEAKIVSLSDTGKTKNGQKVFAVKYEIKGDEITPYPLEREMPLPDIALQVIRVGSVYPCEVDRDDPTHIMVAVTSVTQKPM</sequence>
<name>A0A1F4S5M6_UNCSA</name>
<dbReference type="Proteomes" id="UP000177905">
    <property type="component" value="Unassembled WGS sequence"/>
</dbReference>
<accession>A0A1F4S5M6</accession>
<evidence type="ECO:0000256" key="1">
    <source>
        <dbReference type="SAM" id="Phobius"/>
    </source>
</evidence>
<feature type="transmembrane region" description="Helical" evidence="1">
    <location>
        <begin position="47"/>
        <end position="71"/>
    </location>
</feature>
<keyword evidence="1" id="KW-0812">Transmembrane</keyword>
<proteinExistence type="predicted"/>
<organism evidence="2 3">
    <name type="scientific">candidate division WOR-1 bacterium RIFOXYB2_FULL_36_35</name>
    <dbReference type="NCBI Taxonomy" id="1802578"/>
    <lineage>
        <taxon>Bacteria</taxon>
        <taxon>Bacillati</taxon>
        <taxon>Saganbacteria</taxon>
    </lineage>
</organism>
<dbReference type="EMBL" id="MEUA01000017">
    <property type="protein sequence ID" value="OGC15734.1"/>
    <property type="molecule type" value="Genomic_DNA"/>
</dbReference>
<keyword evidence="1" id="KW-1133">Transmembrane helix</keyword>
<keyword evidence="1" id="KW-0472">Membrane</keyword>
<reference evidence="2 3" key="1">
    <citation type="journal article" date="2016" name="Nat. Commun.">
        <title>Thousands of microbial genomes shed light on interconnected biogeochemical processes in an aquifer system.</title>
        <authorList>
            <person name="Anantharaman K."/>
            <person name="Brown C.T."/>
            <person name="Hug L.A."/>
            <person name="Sharon I."/>
            <person name="Castelle C.J."/>
            <person name="Probst A.J."/>
            <person name="Thomas B.C."/>
            <person name="Singh A."/>
            <person name="Wilkins M.J."/>
            <person name="Karaoz U."/>
            <person name="Brodie E.L."/>
            <person name="Williams K.H."/>
            <person name="Hubbard S.S."/>
            <person name="Banfield J.F."/>
        </authorList>
    </citation>
    <scope>NUCLEOTIDE SEQUENCE [LARGE SCALE GENOMIC DNA]</scope>
</reference>
<dbReference type="AlphaFoldDB" id="A0A1F4S5M6"/>
<comment type="caution">
    <text evidence="2">The sequence shown here is derived from an EMBL/GenBank/DDBJ whole genome shotgun (WGS) entry which is preliminary data.</text>
</comment>
<gene>
    <name evidence="2" type="ORF">A2290_05280</name>
</gene>
<feature type="transmembrane region" description="Helical" evidence="1">
    <location>
        <begin position="7"/>
        <end position="27"/>
    </location>
</feature>
<protein>
    <submittedName>
        <fullName evidence="2">Uncharacterized protein</fullName>
    </submittedName>
</protein>
<evidence type="ECO:0000313" key="3">
    <source>
        <dbReference type="Proteomes" id="UP000177905"/>
    </source>
</evidence>